<accession>A0A1H8C4J7</accession>
<keyword evidence="8" id="KW-1185">Reference proteome</keyword>
<dbReference type="PANTHER" id="PTHR34581:SF2">
    <property type="entry name" value="PTS SYSTEM N,N'-DIACETYLCHITOBIOSE-SPECIFIC EIIB COMPONENT"/>
    <property type="match status" value="1"/>
</dbReference>
<sequence length="122" mass="12710">MKILVVCGAGASSTFVALRLRRSATLRGLTASVTAITEADLLVRLAAAVAHTPVDVVLVGPHLAPAFPAIAQQCAEHGALARLLPTTIFTDRDGETALDLILAAMGQPEQPSQTTTTREVLK</sequence>
<dbReference type="Proteomes" id="UP000297654">
    <property type="component" value="Unassembled WGS sequence"/>
</dbReference>
<reference evidence="7 8" key="1">
    <citation type="submission" date="2019-03" db="EMBL/GenBank/DDBJ databases">
        <title>Genomics of glacier-inhabiting Cryobacterium strains.</title>
        <authorList>
            <person name="Liu Q."/>
            <person name="Xin Y.-H."/>
        </authorList>
    </citation>
    <scope>NUCLEOTIDE SEQUENCE [LARGE SCALE GENOMIC DNA]</scope>
    <source>
        <strain evidence="7 8">Hh15</strain>
    </source>
</reference>
<dbReference type="Gene3D" id="3.40.50.2300">
    <property type="match status" value="1"/>
</dbReference>
<evidence type="ECO:0000313" key="8">
    <source>
        <dbReference type="Proteomes" id="UP000297654"/>
    </source>
</evidence>
<dbReference type="PROSITE" id="PS51100">
    <property type="entry name" value="PTS_EIIB_TYPE_3"/>
    <property type="match status" value="1"/>
</dbReference>
<dbReference type="SUPFAM" id="SSF52794">
    <property type="entry name" value="PTS system IIB component-like"/>
    <property type="match status" value="1"/>
</dbReference>
<dbReference type="GO" id="GO:0016301">
    <property type="term" value="F:kinase activity"/>
    <property type="evidence" value="ECO:0007669"/>
    <property type="project" value="UniProtKB-KW"/>
</dbReference>
<evidence type="ECO:0000256" key="4">
    <source>
        <dbReference type="ARBA" id="ARBA00022679"/>
    </source>
</evidence>
<keyword evidence="6" id="KW-0418">Kinase</keyword>
<evidence type="ECO:0000256" key="5">
    <source>
        <dbReference type="ARBA" id="ARBA00022683"/>
    </source>
</evidence>
<gene>
    <name evidence="7" type="ORF">E3O10_10235</name>
</gene>
<dbReference type="InterPro" id="IPR013012">
    <property type="entry name" value="PTS_EIIB_3"/>
</dbReference>
<dbReference type="InterPro" id="IPR051819">
    <property type="entry name" value="PTS_sugar-specific_EIIB"/>
</dbReference>
<evidence type="ECO:0000256" key="6">
    <source>
        <dbReference type="ARBA" id="ARBA00022777"/>
    </source>
</evidence>
<dbReference type="STRING" id="1424661.SAMN05216281_102240"/>
<keyword evidence="3 7" id="KW-0762">Sugar transport</keyword>
<name>A0A1H8C4J7_9MICO</name>
<dbReference type="AlphaFoldDB" id="A0A1H8C4J7"/>
<dbReference type="OrthoDB" id="9808134at2"/>
<organism evidence="7 8">
    <name type="scientific">Cryobacterium luteum</name>
    <dbReference type="NCBI Taxonomy" id="1424661"/>
    <lineage>
        <taxon>Bacteria</taxon>
        <taxon>Bacillati</taxon>
        <taxon>Actinomycetota</taxon>
        <taxon>Actinomycetes</taxon>
        <taxon>Micrococcales</taxon>
        <taxon>Microbacteriaceae</taxon>
        <taxon>Cryobacterium</taxon>
    </lineage>
</organism>
<keyword evidence="5" id="KW-0598">Phosphotransferase system</keyword>
<keyword evidence="1" id="KW-0813">Transport</keyword>
<evidence type="ECO:0000313" key="7">
    <source>
        <dbReference type="EMBL" id="TFB89246.1"/>
    </source>
</evidence>
<keyword evidence="4" id="KW-0808">Transferase</keyword>
<dbReference type="GO" id="GO:0009401">
    <property type="term" value="P:phosphoenolpyruvate-dependent sugar phosphotransferase system"/>
    <property type="evidence" value="ECO:0007669"/>
    <property type="project" value="UniProtKB-KW"/>
</dbReference>
<evidence type="ECO:0000256" key="2">
    <source>
        <dbReference type="ARBA" id="ARBA00022553"/>
    </source>
</evidence>
<dbReference type="InterPro" id="IPR003501">
    <property type="entry name" value="PTS_EIIB_2/3"/>
</dbReference>
<dbReference type="EMBL" id="SOFF01000030">
    <property type="protein sequence ID" value="TFB89246.1"/>
    <property type="molecule type" value="Genomic_DNA"/>
</dbReference>
<dbReference type="Pfam" id="PF02302">
    <property type="entry name" value="PTS_IIB"/>
    <property type="match status" value="1"/>
</dbReference>
<evidence type="ECO:0000256" key="1">
    <source>
        <dbReference type="ARBA" id="ARBA00022448"/>
    </source>
</evidence>
<evidence type="ECO:0000256" key="3">
    <source>
        <dbReference type="ARBA" id="ARBA00022597"/>
    </source>
</evidence>
<dbReference type="InterPro" id="IPR036095">
    <property type="entry name" value="PTS_EIIB-like_sf"/>
</dbReference>
<comment type="caution">
    <text evidence="7">The sequence shown here is derived from an EMBL/GenBank/DDBJ whole genome shotgun (WGS) entry which is preliminary data.</text>
</comment>
<protein>
    <submittedName>
        <fullName evidence="7">PTS sugar transporter</fullName>
    </submittedName>
</protein>
<proteinExistence type="predicted"/>
<dbReference type="PANTHER" id="PTHR34581">
    <property type="entry name" value="PTS SYSTEM N,N'-DIACETYLCHITOBIOSE-SPECIFIC EIIB COMPONENT"/>
    <property type="match status" value="1"/>
</dbReference>
<dbReference type="GO" id="GO:0008982">
    <property type="term" value="F:protein-N(PI)-phosphohistidine-sugar phosphotransferase activity"/>
    <property type="evidence" value="ECO:0007669"/>
    <property type="project" value="InterPro"/>
</dbReference>
<keyword evidence="2" id="KW-0597">Phosphoprotein</keyword>
<dbReference type="RefSeq" id="WP_092107260.1">
    <property type="nucleotide sequence ID" value="NZ_FOCN01000002.1"/>
</dbReference>